<sequence length="179" mass="21260">MSQRYSKDAVKRLKTRTKLHKAIKAIPLHKFRIKRPVRMMSDWPSTRISNPSTPFDLSEASKTVRAYLEVNSRYYKRLNRIPSKANNIAIDYIYENPEIDSESYCNCNQPYLLGELMFKCEGFCGNWYHPECLKMKFEEIERQKNSSVRWYCPKCINRAKEVMMECYETPLKYRTATIG</sequence>
<dbReference type="AlphaFoldDB" id="A0A1R2ARF9"/>
<accession>A0A1R2ARF9</accession>
<comment type="caution">
    <text evidence="6">The sequence shown here is derived from an EMBL/GenBank/DDBJ whole genome shotgun (WGS) entry which is preliminary data.</text>
</comment>
<dbReference type="EMBL" id="MPUH01000737">
    <property type="protein sequence ID" value="OMJ74654.1"/>
    <property type="molecule type" value="Genomic_DNA"/>
</dbReference>
<reference evidence="6 8" key="1">
    <citation type="submission" date="2016-11" db="EMBL/GenBank/DDBJ databases">
        <title>The macronuclear genome of Stentor coeruleus: a giant cell with tiny introns.</title>
        <authorList>
            <person name="Slabodnick M."/>
            <person name="Ruby J.G."/>
            <person name="Reiff S.B."/>
            <person name="Swart E.C."/>
            <person name="Gosai S."/>
            <person name="Prabakaran S."/>
            <person name="Witkowska E."/>
            <person name="Larue G.E."/>
            <person name="Fisher S."/>
            <person name="Freeman R.M."/>
            <person name="Gunawardena J."/>
            <person name="Chu W."/>
            <person name="Stover N.A."/>
            <person name="Gregory B.D."/>
            <person name="Nowacki M."/>
            <person name="Derisi J."/>
            <person name="Roy S.W."/>
            <person name="Marshall W.F."/>
            <person name="Sood P."/>
        </authorList>
    </citation>
    <scope>NUCLEOTIDE SEQUENCE [LARGE SCALE GENOMIC DNA]</scope>
    <source>
        <strain evidence="6">WM001</strain>
    </source>
</reference>
<gene>
    <name evidence="7" type="ORF">SteCoe_26364</name>
    <name evidence="6" type="ORF">SteCoe_35854</name>
</gene>
<dbReference type="InterPro" id="IPR013083">
    <property type="entry name" value="Znf_RING/FYVE/PHD"/>
</dbReference>
<keyword evidence="3" id="KW-0862">Zinc</keyword>
<dbReference type="EMBL" id="MPUH01001568">
    <property type="protein sequence ID" value="OMJ67082.1"/>
    <property type="molecule type" value="Genomic_DNA"/>
</dbReference>
<dbReference type="Pfam" id="PF00628">
    <property type="entry name" value="PHD"/>
    <property type="match status" value="1"/>
</dbReference>
<organism evidence="6 8">
    <name type="scientific">Stentor coeruleus</name>
    <dbReference type="NCBI Taxonomy" id="5963"/>
    <lineage>
        <taxon>Eukaryota</taxon>
        <taxon>Sar</taxon>
        <taxon>Alveolata</taxon>
        <taxon>Ciliophora</taxon>
        <taxon>Postciliodesmatophora</taxon>
        <taxon>Heterotrichea</taxon>
        <taxon>Heterotrichida</taxon>
        <taxon>Stentoridae</taxon>
        <taxon>Stentor</taxon>
    </lineage>
</organism>
<dbReference type="Proteomes" id="UP000187209">
    <property type="component" value="Unassembled WGS sequence"/>
</dbReference>
<dbReference type="SMART" id="SM00249">
    <property type="entry name" value="PHD"/>
    <property type="match status" value="1"/>
</dbReference>
<keyword evidence="2 4" id="KW-0863">Zinc-finger</keyword>
<dbReference type="PROSITE" id="PS01359">
    <property type="entry name" value="ZF_PHD_1"/>
    <property type="match status" value="1"/>
</dbReference>
<keyword evidence="1" id="KW-0479">Metal-binding</keyword>
<evidence type="ECO:0000256" key="2">
    <source>
        <dbReference type="ARBA" id="ARBA00022771"/>
    </source>
</evidence>
<dbReference type="PANTHER" id="PTHR46364">
    <property type="entry name" value="OS08G0421900 PROTEIN"/>
    <property type="match status" value="1"/>
</dbReference>
<evidence type="ECO:0000256" key="4">
    <source>
        <dbReference type="PROSITE-ProRule" id="PRU00146"/>
    </source>
</evidence>
<evidence type="ECO:0000259" key="5">
    <source>
        <dbReference type="PROSITE" id="PS50016"/>
    </source>
</evidence>
<dbReference type="GO" id="GO:0008270">
    <property type="term" value="F:zinc ion binding"/>
    <property type="evidence" value="ECO:0007669"/>
    <property type="project" value="UniProtKB-KW"/>
</dbReference>
<feature type="domain" description="PHD-type" evidence="5">
    <location>
        <begin position="102"/>
        <end position="158"/>
    </location>
</feature>
<evidence type="ECO:0000256" key="3">
    <source>
        <dbReference type="ARBA" id="ARBA00022833"/>
    </source>
</evidence>
<evidence type="ECO:0000256" key="1">
    <source>
        <dbReference type="ARBA" id="ARBA00022723"/>
    </source>
</evidence>
<proteinExistence type="predicted"/>
<dbReference type="InterPro" id="IPR011011">
    <property type="entry name" value="Znf_FYVE_PHD"/>
</dbReference>
<dbReference type="Gene3D" id="3.30.40.10">
    <property type="entry name" value="Zinc/RING finger domain, C3HC4 (zinc finger)"/>
    <property type="match status" value="1"/>
</dbReference>
<evidence type="ECO:0000313" key="8">
    <source>
        <dbReference type="Proteomes" id="UP000187209"/>
    </source>
</evidence>
<dbReference type="InterPro" id="IPR019786">
    <property type="entry name" value="Zinc_finger_PHD-type_CS"/>
</dbReference>
<evidence type="ECO:0000313" key="6">
    <source>
        <dbReference type="EMBL" id="OMJ67082.1"/>
    </source>
</evidence>
<keyword evidence="8" id="KW-1185">Reference proteome</keyword>
<dbReference type="PROSITE" id="PS50016">
    <property type="entry name" value="ZF_PHD_2"/>
    <property type="match status" value="1"/>
</dbReference>
<dbReference type="InterPro" id="IPR019787">
    <property type="entry name" value="Znf_PHD-finger"/>
</dbReference>
<name>A0A1R2ARF9_9CILI</name>
<dbReference type="OrthoDB" id="436852at2759"/>
<dbReference type="SUPFAM" id="SSF57903">
    <property type="entry name" value="FYVE/PHD zinc finger"/>
    <property type="match status" value="1"/>
</dbReference>
<evidence type="ECO:0000313" key="7">
    <source>
        <dbReference type="EMBL" id="OMJ74654.1"/>
    </source>
</evidence>
<dbReference type="InterPro" id="IPR001965">
    <property type="entry name" value="Znf_PHD"/>
</dbReference>
<protein>
    <recommendedName>
        <fullName evidence="5">PHD-type domain-containing protein</fullName>
    </recommendedName>
</protein>
<dbReference type="CDD" id="cd15489">
    <property type="entry name" value="PHD_SF"/>
    <property type="match status" value="1"/>
</dbReference>